<dbReference type="Proteomes" id="UP000750711">
    <property type="component" value="Unassembled WGS sequence"/>
</dbReference>
<dbReference type="AlphaFoldDB" id="A0A9P8RM59"/>
<feature type="region of interest" description="Disordered" evidence="1">
    <location>
        <begin position="658"/>
        <end position="720"/>
    </location>
</feature>
<feature type="region of interest" description="Disordered" evidence="1">
    <location>
        <begin position="232"/>
        <end position="269"/>
    </location>
</feature>
<organism evidence="2 3">
    <name type="scientific">Trichoglossum hirsutum</name>
    <dbReference type="NCBI Taxonomy" id="265104"/>
    <lineage>
        <taxon>Eukaryota</taxon>
        <taxon>Fungi</taxon>
        <taxon>Dikarya</taxon>
        <taxon>Ascomycota</taxon>
        <taxon>Pezizomycotina</taxon>
        <taxon>Geoglossomycetes</taxon>
        <taxon>Geoglossales</taxon>
        <taxon>Geoglossaceae</taxon>
        <taxon>Trichoglossum</taxon>
    </lineage>
</organism>
<feature type="compositionally biased region" description="Basic and acidic residues" evidence="1">
    <location>
        <begin position="683"/>
        <end position="698"/>
    </location>
</feature>
<proteinExistence type="predicted"/>
<sequence length="720" mass="79459">MPHWRYISSFHGPWLQLLPEDLESLAHNNYSASRPRHIDPAVFYDLVKIRRLVDEATTLAVRASSGVTSSYRTNTPNANNGLLVNSGVAGLGLGGPGASSRLSKERKHRMRELATQKLSQAYQLDEIAASVATMQSASTLEEVASLVLQRNTYDSDAKYVHFFHEKIPSRMLAKCTSLDPLDDVIADRPSEPAPLRTRAATRMFKEDLPGAARDLTEALAVHKFRQGLHERLDVESGQKARSSKGLAQDDGNGDRKSDTKPAEEDQPSGLEEQLLFHRASVYLAIAIQHIDDALSPTMQPTTEPAVNGTAALDNEGPELTGTIPTPAQDLAERAAETKRENARKIVRTNAKRALRDFLKFLSRFEYTPGLPSDVTDEFLRAFDIAAARVLKEGSGAVTSTTFVEIAKDPKSGLPKLPAPDIYPVANLFSASPPPSLTPYPSADLAVEKKKYSSSLFKDPATSTAIVMLAARNSQESITYHPLLTDALHSILLCHCLIQTPPKELLRHSYMVARLTRVSDGYPIFLAARSPARADWTETVRRAGNWVGLNSSWEALCAPVNSLGQNRQQTNPKERERRRREEALAEAFDNNTVHDEESFVAAVSAIERRGKGEFRSAVDFGETSRLVAQDDGKEYPICTDRAEVITRWVKETIRREQEATAKRKEEAKAKMASSSSSSSFSFKKKQEDHGKKESNDTTHARGNGMSVLNSTEDMDALNALR</sequence>
<evidence type="ECO:0000313" key="2">
    <source>
        <dbReference type="EMBL" id="KAH0556720.1"/>
    </source>
</evidence>
<comment type="caution">
    <text evidence="2">The sequence shown here is derived from an EMBL/GenBank/DDBJ whole genome shotgun (WGS) entry which is preliminary data.</text>
</comment>
<reference evidence="2" key="1">
    <citation type="submission" date="2021-03" db="EMBL/GenBank/DDBJ databases">
        <title>Comparative genomics and phylogenomic investigation of the class Geoglossomycetes provide insights into ecological specialization and systematics.</title>
        <authorList>
            <person name="Melie T."/>
            <person name="Pirro S."/>
            <person name="Miller A.N."/>
            <person name="Quandt A."/>
        </authorList>
    </citation>
    <scope>NUCLEOTIDE SEQUENCE</scope>
    <source>
        <strain evidence="2">CAQ_001_2017</strain>
    </source>
</reference>
<evidence type="ECO:0000313" key="3">
    <source>
        <dbReference type="Proteomes" id="UP000750711"/>
    </source>
</evidence>
<feature type="compositionally biased region" description="Basic and acidic residues" evidence="1">
    <location>
        <begin position="658"/>
        <end position="668"/>
    </location>
</feature>
<keyword evidence="3" id="KW-1185">Reference proteome</keyword>
<evidence type="ECO:0000256" key="1">
    <source>
        <dbReference type="SAM" id="MobiDB-lite"/>
    </source>
</evidence>
<feature type="compositionally biased region" description="Basic and acidic residues" evidence="1">
    <location>
        <begin position="252"/>
        <end position="263"/>
    </location>
</feature>
<name>A0A9P8RM59_9PEZI</name>
<accession>A0A9P8RM59</accession>
<gene>
    <name evidence="2" type="ORF">GP486_005489</name>
</gene>
<feature type="compositionally biased region" description="Low complexity" evidence="1">
    <location>
        <begin position="669"/>
        <end position="680"/>
    </location>
</feature>
<dbReference type="EMBL" id="JAGHQM010001034">
    <property type="protein sequence ID" value="KAH0556720.1"/>
    <property type="molecule type" value="Genomic_DNA"/>
</dbReference>
<protein>
    <submittedName>
        <fullName evidence="2">Uncharacterized protein</fullName>
    </submittedName>
</protein>